<dbReference type="Pfam" id="PF00067">
    <property type="entry name" value="p450"/>
    <property type="match status" value="1"/>
</dbReference>
<organism evidence="7 8">
    <name type="scientific">Anabaena cylindrica (strain ATCC 27899 / PCC 7122)</name>
    <dbReference type="NCBI Taxonomy" id="272123"/>
    <lineage>
        <taxon>Bacteria</taxon>
        <taxon>Bacillati</taxon>
        <taxon>Cyanobacteriota</taxon>
        <taxon>Cyanophyceae</taxon>
        <taxon>Nostocales</taxon>
        <taxon>Nostocaceae</taxon>
        <taxon>Anabaena</taxon>
    </lineage>
</organism>
<dbReference type="Proteomes" id="UP000010474">
    <property type="component" value="Chromosome"/>
</dbReference>
<dbReference type="GO" id="GO:0004497">
    <property type="term" value="F:monooxygenase activity"/>
    <property type="evidence" value="ECO:0007669"/>
    <property type="project" value="UniProtKB-KW"/>
</dbReference>
<accession>K9ZJ24</accession>
<dbReference type="FunFam" id="1.10.630.10:FF:000018">
    <property type="entry name" value="Cytochrome P450 monooxygenase"/>
    <property type="match status" value="1"/>
</dbReference>
<evidence type="ECO:0000313" key="8">
    <source>
        <dbReference type="Proteomes" id="UP000010474"/>
    </source>
</evidence>
<evidence type="ECO:0000256" key="6">
    <source>
        <dbReference type="ARBA" id="ARBA00023033"/>
    </source>
</evidence>
<dbReference type="GO" id="GO:0016705">
    <property type="term" value="F:oxidoreductase activity, acting on paired donors, with incorporation or reduction of molecular oxygen"/>
    <property type="evidence" value="ECO:0007669"/>
    <property type="project" value="InterPro"/>
</dbReference>
<dbReference type="PANTHER" id="PTHR46696:SF1">
    <property type="entry name" value="CYTOCHROME P450 YJIB-RELATED"/>
    <property type="match status" value="1"/>
</dbReference>
<keyword evidence="2" id="KW-0349">Heme</keyword>
<dbReference type="InterPro" id="IPR036396">
    <property type="entry name" value="Cyt_P450_sf"/>
</dbReference>
<dbReference type="SUPFAM" id="SSF48264">
    <property type="entry name" value="Cytochrome P450"/>
    <property type="match status" value="1"/>
</dbReference>
<dbReference type="CDD" id="cd20625">
    <property type="entry name" value="CYP164-like"/>
    <property type="match status" value="1"/>
</dbReference>
<evidence type="ECO:0000313" key="7">
    <source>
        <dbReference type="EMBL" id="AFZ58759.1"/>
    </source>
</evidence>
<dbReference type="PRINTS" id="PR00359">
    <property type="entry name" value="BP450"/>
</dbReference>
<dbReference type="PATRIC" id="fig|272123.3.peg.3654"/>
<dbReference type="PANTHER" id="PTHR46696">
    <property type="entry name" value="P450, PUTATIVE (EUROFUNG)-RELATED"/>
    <property type="match status" value="1"/>
</dbReference>
<keyword evidence="8" id="KW-1185">Reference proteome</keyword>
<protein>
    <submittedName>
        <fullName evidence="7">Peroxidase</fullName>
        <ecNumber evidence="7">1.11.1.7</ecNumber>
    </submittedName>
</protein>
<evidence type="ECO:0000256" key="2">
    <source>
        <dbReference type="ARBA" id="ARBA00022617"/>
    </source>
</evidence>
<gene>
    <name evidence="7" type="ordered locus">Anacy_3356</name>
</gene>
<keyword evidence="3" id="KW-0479">Metal-binding</keyword>
<dbReference type="STRING" id="272123.Anacy_3356"/>
<dbReference type="Gene3D" id="1.10.630.10">
    <property type="entry name" value="Cytochrome P450"/>
    <property type="match status" value="1"/>
</dbReference>
<keyword evidence="7" id="KW-0575">Peroxidase</keyword>
<dbReference type="GO" id="GO:0140825">
    <property type="term" value="F:lactoperoxidase activity"/>
    <property type="evidence" value="ECO:0007669"/>
    <property type="project" value="UniProtKB-EC"/>
</dbReference>
<dbReference type="GO" id="GO:0005506">
    <property type="term" value="F:iron ion binding"/>
    <property type="evidence" value="ECO:0007669"/>
    <property type="project" value="InterPro"/>
</dbReference>
<reference evidence="8" key="1">
    <citation type="journal article" date="2013" name="Proc. Natl. Acad. Sci. U.S.A.">
        <title>Improving the coverage of the cyanobacterial phylum using diversity-driven genome sequencing.</title>
        <authorList>
            <person name="Shih P.M."/>
            <person name="Wu D."/>
            <person name="Latifi A."/>
            <person name="Axen S.D."/>
            <person name="Fewer D.P."/>
            <person name="Talla E."/>
            <person name="Calteau A."/>
            <person name="Cai F."/>
            <person name="Tandeau de Marsac N."/>
            <person name="Rippka R."/>
            <person name="Herdman M."/>
            <person name="Sivonen K."/>
            <person name="Coursin T."/>
            <person name="Laurent T."/>
            <person name="Goodwin L."/>
            <person name="Nolan M."/>
            <person name="Davenport K.W."/>
            <person name="Han C.S."/>
            <person name="Rubin E.M."/>
            <person name="Eisen J.A."/>
            <person name="Woyke T."/>
            <person name="Gugger M."/>
            <person name="Kerfeld C.A."/>
        </authorList>
    </citation>
    <scope>NUCLEOTIDE SEQUENCE [LARGE SCALE GENOMIC DNA]</scope>
    <source>
        <strain evidence="8">ATCC 27899 / PCC 7122</strain>
    </source>
</reference>
<dbReference type="InterPro" id="IPR001128">
    <property type="entry name" value="Cyt_P450"/>
</dbReference>
<dbReference type="GO" id="GO:0020037">
    <property type="term" value="F:heme binding"/>
    <property type="evidence" value="ECO:0007669"/>
    <property type="project" value="InterPro"/>
</dbReference>
<dbReference type="AlphaFoldDB" id="K9ZJ24"/>
<sequence>MLTEILQQGEKYDLLNPLFFANPDATLHQMRTEDPIYWHSQLESWILTRYVDIYNVIRDPRFSVDRGGKIGKSKSLAVKTKLDFCNQYFTQWMVFSDPPRHTRLRNLVGKAFTPQLIESLHPLIQNFADELIDAIQDSGKMEVIHDFAVPLPALVTAKLLGVPQEDIPLLKRWSSNMFMLFGAGWASEEVVETTYQSLVDSIQYFDALIAEYRQSPSDNLINQLIAAEDHGSVLSDEELTATCITFMAGAYETTTYLISNGLLALLQNPEQLQMLQENPLLIDSTVEEILRYCGPAFSVVRRAIADIEINGQLITNGQKIYCVLHAANHDPAKFPNPDKFEITRKENRHLGLGQGIHVCLGAALTRLETKIAINTILQRLQNIRLDTEQLTWIPNLAMRGLEELPIVFSLKGIPNKKIFN</sequence>
<evidence type="ECO:0000256" key="4">
    <source>
        <dbReference type="ARBA" id="ARBA00023002"/>
    </source>
</evidence>
<dbReference type="RefSeq" id="WP_015215385.1">
    <property type="nucleotide sequence ID" value="NC_019771.1"/>
</dbReference>
<proteinExistence type="inferred from homology"/>
<dbReference type="EC" id="1.11.1.7" evidence="7"/>
<dbReference type="InterPro" id="IPR002397">
    <property type="entry name" value="Cyt_P450_B"/>
</dbReference>
<evidence type="ECO:0000256" key="5">
    <source>
        <dbReference type="ARBA" id="ARBA00023004"/>
    </source>
</evidence>
<keyword evidence="4 7" id="KW-0560">Oxidoreductase</keyword>
<dbReference type="OrthoDB" id="9801155at2"/>
<dbReference type="EMBL" id="CP003659">
    <property type="protein sequence ID" value="AFZ58759.1"/>
    <property type="molecule type" value="Genomic_DNA"/>
</dbReference>
<keyword evidence="6" id="KW-0503">Monooxygenase</keyword>
<name>K9ZJ24_ANACC</name>
<dbReference type="eggNOG" id="COG2124">
    <property type="taxonomic scope" value="Bacteria"/>
</dbReference>
<keyword evidence="5" id="KW-0408">Iron</keyword>
<dbReference type="HOGENOM" id="CLU_033716_0_2_3"/>
<evidence type="ECO:0000256" key="1">
    <source>
        <dbReference type="ARBA" id="ARBA00010617"/>
    </source>
</evidence>
<comment type="similarity">
    <text evidence="1">Belongs to the cytochrome P450 family.</text>
</comment>
<evidence type="ECO:0000256" key="3">
    <source>
        <dbReference type="ARBA" id="ARBA00022723"/>
    </source>
</evidence>
<dbReference type="KEGG" id="acy:Anacy_3356"/>